<protein>
    <submittedName>
        <fullName evidence="1">Uncharacterized protein</fullName>
    </submittedName>
</protein>
<name>A0A2N9M720_9BACT</name>
<gene>
    <name evidence="1" type="ORF">SBA5_870019</name>
</gene>
<dbReference type="AlphaFoldDB" id="A0A2N9M720"/>
<evidence type="ECO:0000313" key="2">
    <source>
        <dbReference type="Proteomes" id="UP000239735"/>
    </source>
</evidence>
<evidence type="ECO:0000313" key="1">
    <source>
        <dbReference type="EMBL" id="SPE31293.1"/>
    </source>
</evidence>
<reference evidence="2" key="1">
    <citation type="submission" date="2018-02" db="EMBL/GenBank/DDBJ databases">
        <authorList>
            <person name="Hausmann B."/>
        </authorList>
    </citation>
    <scope>NUCLEOTIDE SEQUENCE [LARGE SCALE GENOMIC DNA]</scope>
    <source>
        <strain evidence="2">Peat soil MAG SbA5</strain>
    </source>
</reference>
<dbReference type="EMBL" id="OKRB01000149">
    <property type="protein sequence ID" value="SPE31293.1"/>
    <property type="molecule type" value="Genomic_DNA"/>
</dbReference>
<accession>A0A2N9M720</accession>
<organism evidence="1 2">
    <name type="scientific">Candidatus Sulfuritelmatomonas gaucii</name>
    <dbReference type="NCBI Taxonomy" id="2043161"/>
    <lineage>
        <taxon>Bacteria</taxon>
        <taxon>Pseudomonadati</taxon>
        <taxon>Acidobacteriota</taxon>
        <taxon>Terriglobia</taxon>
        <taxon>Terriglobales</taxon>
        <taxon>Acidobacteriaceae</taxon>
        <taxon>Candidatus Sulfuritelmatomonas</taxon>
    </lineage>
</organism>
<sequence length="350" mass="38526">MRSGLPVMIMTRLPIHGFHDLPGGLGFGDPGRWLPLQTNVLDKLRHLLLPGIVGCGILPDRGFGRAHLRQHAVEGQALGSIASAQARDFELGAAPVDLKRKQVFPFRPGSVQRGHFSGRRPEQQERVVFHRHVPEIRSDHSLHLAEVPEKPARQVDEVHALVDQFSAAGFFRNRAPFPVIAGPPAVTVPAADEHHLPQRARFEDLARLAKCTVIAMIEAHPHQRAGAARGLADRRQLGLRPSARLLDQYVLPRGCGFGGDGRQHVVRGGHKHQVEIWPPHRGLPIRGCVRTRHGASQGVRARFIHVAATDYLNVFRGLGPLGANQAAPDYGRPDHVHCFPRSSGTMRRSV</sequence>
<dbReference type="Proteomes" id="UP000239735">
    <property type="component" value="Unassembled WGS sequence"/>
</dbReference>
<proteinExistence type="predicted"/>